<feature type="transmembrane region" description="Helical" evidence="6">
    <location>
        <begin position="7"/>
        <end position="29"/>
    </location>
</feature>
<feature type="transmembrane region" description="Helical" evidence="6">
    <location>
        <begin position="443"/>
        <end position="464"/>
    </location>
</feature>
<feature type="transmembrane region" description="Helical" evidence="6">
    <location>
        <begin position="105"/>
        <end position="122"/>
    </location>
</feature>
<feature type="transmembrane region" description="Helical" evidence="6">
    <location>
        <begin position="169"/>
        <end position="190"/>
    </location>
</feature>
<feature type="transmembrane region" description="Helical" evidence="6">
    <location>
        <begin position="254"/>
        <end position="272"/>
    </location>
</feature>
<feature type="transmembrane region" description="Helical" evidence="6">
    <location>
        <begin position="218"/>
        <end position="242"/>
    </location>
</feature>
<feature type="transmembrane region" description="Helical" evidence="6">
    <location>
        <begin position="417"/>
        <end position="437"/>
    </location>
</feature>
<keyword evidence="2" id="KW-1003">Cell membrane</keyword>
<organism evidence="7">
    <name type="scientific">Neobacillus citreus</name>
    <dbReference type="NCBI Taxonomy" id="2833578"/>
    <lineage>
        <taxon>Bacteria</taxon>
        <taxon>Bacillati</taxon>
        <taxon>Bacillota</taxon>
        <taxon>Bacilli</taxon>
        <taxon>Bacillales</taxon>
        <taxon>Bacillaceae</taxon>
        <taxon>Neobacillus</taxon>
    </lineage>
</organism>
<feature type="transmembrane region" description="Helical" evidence="6">
    <location>
        <begin position="143"/>
        <end position="163"/>
    </location>
</feature>
<dbReference type="PANTHER" id="PTHR30250:SF11">
    <property type="entry name" value="O-ANTIGEN TRANSPORTER-RELATED"/>
    <property type="match status" value="1"/>
</dbReference>
<comment type="subcellular location">
    <subcellularLocation>
        <location evidence="1">Cell membrane</location>
        <topology evidence="1">Multi-pass membrane protein</topology>
    </subcellularLocation>
</comment>
<dbReference type="Pfam" id="PF01943">
    <property type="entry name" value="Polysacc_synt"/>
    <property type="match status" value="1"/>
</dbReference>
<dbReference type="GO" id="GO:0005886">
    <property type="term" value="C:plasma membrane"/>
    <property type="evidence" value="ECO:0007669"/>
    <property type="project" value="UniProtKB-SubCell"/>
</dbReference>
<dbReference type="PANTHER" id="PTHR30250">
    <property type="entry name" value="PST FAMILY PREDICTED COLANIC ACID TRANSPORTER"/>
    <property type="match status" value="1"/>
</dbReference>
<dbReference type="EMBL" id="JAGYPE010000010">
    <property type="protein sequence ID" value="MBS4188264.1"/>
    <property type="molecule type" value="Genomic_DNA"/>
</dbReference>
<protein>
    <submittedName>
        <fullName evidence="7">Flippase</fullName>
    </submittedName>
</protein>
<evidence type="ECO:0000256" key="4">
    <source>
        <dbReference type="ARBA" id="ARBA00022989"/>
    </source>
</evidence>
<sequence length="479" mass="55436">MNKTLNNIVIVNVLSVLSKVFLFLLALLITNKLGTKSFGEYSTANTFLIMVMIFMSFGSNFLINREVAKDKDTGLWYLAHISLIKFFVYVLLILLIYFFRSYLPFNHIANKLVIIFTISVFFKSIQEQIFFYYQAIEKFTLYSLMNFLNNFFLYIGSFIILELSAKTDILLIGYFHLVLQVFFLILNQYLVRKFYIKQNVCSIKITISSLKDVIKRSLPFFISSVIGILFNRIDILMLAIMLNEKVVGYYNISYTLYEALLIIPISVASVIFPKIIKSTNDIQETKSLINSVIYHLVHLSIVICIGISIFAEKIIYWLFSSEQDAAVLCLQILVWGLLIQCYSNVLGRVIYANNKEVFFMKIGTLSLAFNIILNLILIPKFSLYGSSIATILSFILSFILQYYFVKRYILGKNFSLFFDKRLLILIVLFTTICFLMLYLNIHIILSILVLALVYILLIFGLRILDINLFSSLLIKQKKV</sequence>
<gene>
    <name evidence="7" type="ORF">KHB02_43575</name>
</gene>
<evidence type="ECO:0000256" key="2">
    <source>
        <dbReference type="ARBA" id="ARBA00022475"/>
    </source>
</evidence>
<evidence type="ECO:0000256" key="1">
    <source>
        <dbReference type="ARBA" id="ARBA00004651"/>
    </source>
</evidence>
<feature type="transmembrane region" description="Helical" evidence="6">
    <location>
        <begin position="41"/>
        <end position="63"/>
    </location>
</feature>
<reference evidence="7" key="1">
    <citation type="submission" date="2021-05" db="EMBL/GenBank/DDBJ databases">
        <title>Novel Bacillus species.</title>
        <authorList>
            <person name="Liu G."/>
        </authorList>
    </citation>
    <scope>NUCLEOTIDE SEQUENCE</scope>
    <source>
        <strain evidence="7">FJAT-50051</strain>
    </source>
</reference>
<evidence type="ECO:0000256" key="3">
    <source>
        <dbReference type="ARBA" id="ARBA00022692"/>
    </source>
</evidence>
<dbReference type="InterPro" id="IPR050833">
    <property type="entry name" value="Poly_Biosynth_Transport"/>
</dbReference>
<comment type="caution">
    <text evidence="7">The sequence shown here is derived from an EMBL/GenBank/DDBJ whole genome shotgun (WGS) entry which is preliminary data.</text>
</comment>
<evidence type="ECO:0000256" key="5">
    <source>
        <dbReference type="ARBA" id="ARBA00023136"/>
    </source>
</evidence>
<feature type="transmembrane region" description="Helical" evidence="6">
    <location>
        <begin position="325"/>
        <end position="346"/>
    </location>
</feature>
<evidence type="ECO:0000313" key="7">
    <source>
        <dbReference type="EMBL" id="MBS4188264.1"/>
    </source>
</evidence>
<keyword evidence="5 6" id="KW-0472">Membrane</keyword>
<keyword evidence="3 6" id="KW-0812">Transmembrane</keyword>
<dbReference type="InterPro" id="IPR002797">
    <property type="entry name" value="Polysacc_synth"/>
</dbReference>
<accession>A0A942T8E6</accession>
<dbReference type="AlphaFoldDB" id="A0A942T8E6"/>
<dbReference type="CDD" id="cd13128">
    <property type="entry name" value="MATE_Wzx_like"/>
    <property type="match status" value="1"/>
</dbReference>
<dbReference type="RefSeq" id="WP_213148049.1">
    <property type="nucleotide sequence ID" value="NZ_JAGYPE020000028.1"/>
</dbReference>
<feature type="transmembrane region" description="Helical" evidence="6">
    <location>
        <begin position="293"/>
        <end position="319"/>
    </location>
</feature>
<keyword evidence="4 6" id="KW-1133">Transmembrane helix</keyword>
<name>A0A942T8E6_9BACI</name>
<evidence type="ECO:0000256" key="6">
    <source>
        <dbReference type="SAM" id="Phobius"/>
    </source>
</evidence>
<feature type="transmembrane region" description="Helical" evidence="6">
    <location>
        <begin position="384"/>
        <end position="405"/>
    </location>
</feature>
<feature type="transmembrane region" description="Helical" evidence="6">
    <location>
        <begin position="75"/>
        <end position="99"/>
    </location>
</feature>
<feature type="transmembrane region" description="Helical" evidence="6">
    <location>
        <begin position="358"/>
        <end position="378"/>
    </location>
</feature>
<proteinExistence type="predicted"/>